<name>A0AAV3X5E3_9CYAN</name>
<keyword evidence="2" id="KW-1185">Reference proteome</keyword>
<accession>A0AAV3X5E3</accession>
<comment type="caution">
    <text evidence="1">The sequence shown here is derived from an EMBL/GenBank/DDBJ whole genome shotgun (WGS) entry which is preliminary data.</text>
</comment>
<dbReference type="AlphaFoldDB" id="A0AAV3X5E3"/>
<dbReference type="EMBL" id="BLAY01000005">
    <property type="protein sequence ID" value="GET35816.1"/>
    <property type="molecule type" value="Genomic_DNA"/>
</dbReference>
<protein>
    <submittedName>
        <fullName evidence="1">Uncharacterized protein</fullName>
    </submittedName>
</protein>
<reference evidence="1" key="1">
    <citation type="submission" date="2019-10" db="EMBL/GenBank/DDBJ databases">
        <title>Draft genome sequece of Microseira wollei NIES-4236.</title>
        <authorList>
            <person name="Yamaguchi H."/>
            <person name="Suzuki S."/>
            <person name="Kawachi M."/>
        </authorList>
    </citation>
    <scope>NUCLEOTIDE SEQUENCE</scope>
    <source>
        <strain evidence="1">NIES-4236</strain>
    </source>
</reference>
<dbReference type="Proteomes" id="UP001050975">
    <property type="component" value="Unassembled WGS sequence"/>
</dbReference>
<evidence type="ECO:0000313" key="2">
    <source>
        <dbReference type="Proteomes" id="UP001050975"/>
    </source>
</evidence>
<gene>
    <name evidence="1" type="ORF">MiSe_05620</name>
</gene>
<organism evidence="1 2">
    <name type="scientific">Microseira wollei NIES-4236</name>
    <dbReference type="NCBI Taxonomy" id="2530354"/>
    <lineage>
        <taxon>Bacteria</taxon>
        <taxon>Bacillati</taxon>
        <taxon>Cyanobacteriota</taxon>
        <taxon>Cyanophyceae</taxon>
        <taxon>Oscillatoriophycideae</taxon>
        <taxon>Aerosakkonematales</taxon>
        <taxon>Aerosakkonemataceae</taxon>
        <taxon>Microseira</taxon>
    </lineage>
</organism>
<proteinExistence type="predicted"/>
<evidence type="ECO:0000313" key="1">
    <source>
        <dbReference type="EMBL" id="GET35816.1"/>
    </source>
</evidence>
<sequence length="37" mass="4522">MPQRLYVHNFRCLENFELTLKEMPSALLLPSRRKNLY</sequence>